<keyword evidence="2 12" id="KW-0479">Metal-binding</keyword>
<evidence type="ECO:0000256" key="8">
    <source>
        <dbReference type="ARBA" id="ARBA00023155"/>
    </source>
</evidence>
<dbReference type="InterPro" id="IPR001781">
    <property type="entry name" value="Znf_LIM"/>
</dbReference>
<keyword evidence="5" id="KW-0805">Transcription regulation</keyword>
<dbReference type="InterPro" id="IPR050453">
    <property type="entry name" value="LIM_Homeobox_TF"/>
</dbReference>
<evidence type="ECO:0000313" key="17">
    <source>
        <dbReference type="Ensembl" id="ENSAMXP00005010448.1"/>
    </source>
</evidence>
<evidence type="ECO:0000256" key="14">
    <source>
        <dbReference type="SAM" id="MobiDB-lite"/>
    </source>
</evidence>
<dbReference type="GO" id="GO:0000981">
    <property type="term" value="F:DNA-binding transcription factor activity, RNA polymerase II-specific"/>
    <property type="evidence" value="ECO:0007669"/>
    <property type="project" value="InterPro"/>
</dbReference>
<dbReference type="InterPro" id="IPR009057">
    <property type="entry name" value="Homeodomain-like_sf"/>
</dbReference>
<evidence type="ECO:0000256" key="11">
    <source>
        <dbReference type="PROSITE-ProRule" id="PRU00108"/>
    </source>
</evidence>
<dbReference type="Proteomes" id="UP000694621">
    <property type="component" value="Unplaced"/>
</dbReference>
<evidence type="ECO:0000256" key="10">
    <source>
        <dbReference type="ARBA" id="ARBA00023242"/>
    </source>
</evidence>
<dbReference type="SMART" id="SM00389">
    <property type="entry name" value="HOX"/>
    <property type="match status" value="1"/>
</dbReference>
<comment type="subcellular location">
    <subcellularLocation>
        <location evidence="1 11 13">Nucleus</location>
    </subcellularLocation>
</comment>
<evidence type="ECO:0000256" key="2">
    <source>
        <dbReference type="ARBA" id="ARBA00022723"/>
    </source>
</evidence>
<dbReference type="PANTHER" id="PTHR24208:SF121">
    <property type="entry name" value="LIM_HOMEOBOX PROTEIN LHX6"/>
    <property type="match status" value="1"/>
</dbReference>
<feature type="domain" description="Homeobox" evidence="16">
    <location>
        <begin position="213"/>
        <end position="273"/>
    </location>
</feature>
<dbReference type="Pfam" id="PF00046">
    <property type="entry name" value="Homeodomain"/>
    <property type="match status" value="1"/>
</dbReference>
<protein>
    <submittedName>
        <fullName evidence="17">Uncharacterized protein</fullName>
    </submittedName>
</protein>
<dbReference type="GO" id="GO:0005634">
    <property type="term" value="C:nucleus"/>
    <property type="evidence" value="ECO:0007669"/>
    <property type="project" value="UniProtKB-SubCell"/>
</dbReference>
<evidence type="ECO:0000256" key="9">
    <source>
        <dbReference type="ARBA" id="ARBA00023163"/>
    </source>
</evidence>
<keyword evidence="7 11" id="KW-0238">DNA-binding</keyword>
<dbReference type="FunFam" id="2.10.110.10:FF:000023">
    <property type="entry name" value="LIM homeobox 6"/>
    <property type="match status" value="1"/>
</dbReference>
<feature type="DNA-binding region" description="Homeobox" evidence="11">
    <location>
        <begin position="215"/>
        <end position="274"/>
    </location>
</feature>
<dbReference type="GO" id="GO:0021884">
    <property type="term" value="P:forebrain neuron development"/>
    <property type="evidence" value="ECO:0007669"/>
    <property type="project" value="TreeGrafter"/>
</dbReference>
<feature type="domain" description="LIM zinc-binding" evidence="15">
    <location>
        <begin position="131"/>
        <end position="193"/>
    </location>
</feature>
<dbReference type="GO" id="GO:0046872">
    <property type="term" value="F:metal ion binding"/>
    <property type="evidence" value="ECO:0007669"/>
    <property type="project" value="UniProtKB-KW"/>
</dbReference>
<dbReference type="SUPFAM" id="SSF46689">
    <property type="entry name" value="Homeodomain-like"/>
    <property type="match status" value="1"/>
</dbReference>
<evidence type="ECO:0000256" key="6">
    <source>
        <dbReference type="ARBA" id="ARBA00023038"/>
    </source>
</evidence>
<accession>A0A8B9J8K6</accession>
<feature type="compositionally biased region" description="Low complexity" evidence="14">
    <location>
        <begin position="47"/>
        <end position="78"/>
    </location>
</feature>
<keyword evidence="3" id="KW-0677">Repeat</keyword>
<dbReference type="GO" id="GO:0000977">
    <property type="term" value="F:RNA polymerase II transcription regulatory region sequence-specific DNA binding"/>
    <property type="evidence" value="ECO:0007669"/>
    <property type="project" value="TreeGrafter"/>
</dbReference>
<dbReference type="Gene3D" id="2.10.110.10">
    <property type="entry name" value="Cysteine Rich Protein"/>
    <property type="match status" value="2"/>
</dbReference>
<evidence type="ECO:0000259" key="16">
    <source>
        <dbReference type="PROSITE" id="PS50071"/>
    </source>
</evidence>
<proteinExistence type="predicted"/>
<name>A0A8B9J8K6_ASTMX</name>
<feature type="compositionally biased region" description="Low complexity" evidence="14">
    <location>
        <begin position="21"/>
        <end position="37"/>
    </location>
</feature>
<evidence type="ECO:0000256" key="12">
    <source>
        <dbReference type="PROSITE-ProRule" id="PRU00125"/>
    </source>
</evidence>
<dbReference type="InterPro" id="IPR017970">
    <property type="entry name" value="Homeobox_CS"/>
</dbReference>
<dbReference type="Gene3D" id="1.10.10.60">
    <property type="entry name" value="Homeodomain-like"/>
    <property type="match status" value="1"/>
</dbReference>
<evidence type="ECO:0000256" key="5">
    <source>
        <dbReference type="ARBA" id="ARBA00023015"/>
    </source>
</evidence>
<dbReference type="SMART" id="SM00132">
    <property type="entry name" value="LIM"/>
    <property type="match status" value="2"/>
</dbReference>
<feature type="region of interest" description="Disordered" evidence="14">
    <location>
        <begin position="1"/>
        <end position="78"/>
    </location>
</feature>
<dbReference type="PROSITE" id="PS50023">
    <property type="entry name" value="LIM_DOMAIN_2"/>
    <property type="match status" value="1"/>
</dbReference>
<dbReference type="PANTHER" id="PTHR24208">
    <property type="entry name" value="LIM/HOMEOBOX PROTEIN LHX"/>
    <property type="match status" value="1"/>
</dbReference>
<dbReference type="PROSITE" id="PS50071">
    <property type="entry name" value="HOMEOBOX_2"/>
    <property type="match status" value="1"/>
</dbReference>
<evidence type="ECO:0000256" key="13">
    <source>
        <dbReference type="RuleBase" id="RU000682"/>
    </source>
</evidence>
<dbReference type="SUPFAM" id="SSF57716">
    <property type="entry name" value="Glucocorticoid receptor-like (DNA-binding domain)"/>
    <property type="match status" value="1"/>
</dbReference>
<evidence type="ECO:0000256" key="3">
    <source>
        <dbReference type="ARBA" id="ARBA00022737"/>
    </source>
</evidence>
<evidence type="ECO:0000256" key="1">
    <source>
        <dbReference type="ARBA" id="ARBA00004123"/>
    </source>
</evidence>
<organism evidence="17 18">
    <name type="scientific">Astyanax mexicanus</name>
    <name type="common">Blind cave fish</name>
    <name type="synonym">Astyanax fasciatus mexicanus</name>
    <dbReference type="NCBI Taxonomy" id="7994"/>
    <lineage>
        <taxon>Eukaryota</taxon>
        <taxon>Metazoa</taxon>
        <taxon>Chordata</taxon>
        <taxon>Craniata</taxon>
        <taxon>Vertebrata</taxon>
        <taxon>Euteleostomi</taxon>
        <taxon>Actinopterygii</taxon>
        <taxon>Neopterygii</taxon>
        <taxon>Teleostei</taxon>
        <taxon>Ostariophysi</taxon>
        <taxon>Characiformes</taxon>
        <taxon>Characoidei</taxon>
        <taxon>Acestrorhamphidae</taxon>
        <taxon>Acestrorhamphinae</taxon>
        <taxon>Astyanax</taxon>
    </lineage>
</organism>
<sequence>ITSRSKSRSSRSTCIGQSKCSSRSSSRSSSSSNSSDRTSNRSRNLKCTSSTSNSSSRSSNSSRCRNSSRSSNRSSSINSSKIKNNFVNDLWWHIDCLECSVCRTSLHQHSSCFIRNQEIFCKMDYHSMFGIKCAWCGHHVSATDWVRRAKNHIYHLACFACFSCKRQLSTGEEFGLVDSRVLCRVHYDIVLESMAAEQGLGQNGVLPSDCLLKPSKRARTSFTSEQLQVMQRQYTQDNNPDAQTLQKLADMTGLSRRVIQVWFQNCRARHKKHPGMMLDELHYSSFRKAETSQLSDEHQYITGEQQSHAASIFSVTLPQKAD</sequence>
<evidence type="ECO:0000313" key="18">
    <source>
        <dbReference type="Proteomes" id="UP000694621"/>
    </source>
</evidence>
<dbReference type="PROSITE" id="PS00478">
    <property type="entry name" value="LIM_DOMAIN_1"/>
    <property type="match status" value="1"/>
</dbReference>
<keyword evidence="6 12" id="KW-0440">LIM domain</keyword>
<dbReference type="InterPro" id="IPR001356">
    <property type="entry name" value="HD"/>
</dbReference>
<dbReference type="Ensembl" id="ENSAMXT00005011626.1">
    <property type="protein sequence ID" value="ENSAMXP00005010448.1"/>
    <property type="gene ID" value="ENSAMXG00005005783.1"/>
</dbReference>
<evidence type="ECO:0000256" key="7">
    <source>
        <dbReference type="ARBA" id="ARBA00023125"/>
    </source>
</evidence>
<dbReference type="AlphaFoldDB" id="A0A8B9J8K6"/>
<keyword evidence="10 11" id="KW-0539">Nucleus</keyword>
<dbReference type="Pfam" id="PF00412">
    <property type="entry name" value="LIM"/>
    <property type="match status" value="2"/>
</dbReference>
<keyword evidence="8 11" id="KW-0371">Homeobox</keyword>
<dbReference type="FunFam" id="1.10.10.60:FF:000050">
    <property type="entry name" value="LIM homeobox 6"/>
    <property type="match status" value="1"/>
</dbReference>
<dbReference type="CDD" id="cd00086">
    <property type="entry name" value="homeodomain"/>
    <property type="match status" value="1"/>
</dbReference>
<keyword evidence="4 12" id="KW-0862">Zinc</keyword>
<reference evidence="17" key="1">
    <citation type="submission" date="2025-08" db="UniProtKB">
        <authorList>
            <consortium name="Ensembl"/>
        </authorList>
    </citation>
    <scope>IDENTIFICATION</scope>
</reference>
<keyword evidence="9" id="KW-0804">Transcription</keyword>
<evidence type="ECO:0000256" key="4">
    <source>
        <dbReference type="ARBA" id="ARBA00022833"/>
    </source>
</evidence>
<dbReference type="PROSITE" id="PS00027">
    <property type="entry name" value="HOMEOBOX_1"/>
    <property type="match status" value="1"/>
</dbReference>
<evidence type="ECO:0000259" key="15">
    <source>
        <dbReference type="PROSITE" id="PS50023"/>
    </source>
</evidence>